<dbReference type="AlphaFoldDB" id="A0A9D2ASL6"/>
<gene>
    <name evidence="2" type="ORF">H9981_00755</name>
</gene>
<reference evidence="2" key="1">
    <citation type="journal article" date="2021" name="PeerJ">
        <title>Extensive microbial diversity within the chicken gut microbiome revealed by metagenomics and culture.</title>
        <authorList>
            <person name="Gilroy R."/>
            <person name="Ravi A."/>
            <person name="Getino M."/>
            <person name="Pursley I."/>
            <person name="Horton D.L."/>
            <person name="Alikhan N.F."/>
            <person name="Baker D."/>
            <person name="Gharbi K."/>
            <person name="Hall N."/>
            <person name="Watson M."/>
            <person name="Adriaenssens E.M."/>
            <person name="Foster-Nyarko E."/>
            <person name="Jarju S."/>
            <person name="Secka A."/>
            <person name="Antonio M."/>
            <person name="Oren A."/>
            <person name="Chaudhuri R.R."/>
            <person name="La Ragione R."/>
            <person name="Hildebrand F."/>
            <person name="Pallen M.J."/>
        </authorList>
    </citation>
    <scope>NUCLEOTIDE SEQUENCE</scope>
    <source>
        <strain evidence="2">ChiSjej5B23-15282</strain>
    </source>
</reference>
<evidence type="ECO:0000313" key="2">
    <source>
        <dbReference type="EMBL" id="HIX47546.1"/>
    </source>
</evidence>
<evidence type="ECO:0000313" key="3">
    <source>
        <dbReference type="Proteomes" id="UP000824243"/>
    </source>
</evidence>
<keyword evidence="1" id="KW-1133">Transmembrane helix</keyword>
<dbReference type="Proteomes" id="UP000824243">
    <property type="component" value="Unassembled WGS sequence"/>
</dbReference>
<sequence>MKNKICTAIATLMLFIPWTILPLRTFDWALESPAAEIIIYSYAAFMIFSGIFSVLAYAAGNVRNKWMQVCMVINCIYAAGAVGIAGMIAYGRLIL</sequence>
<feature type="transmembrane region" description="Helical" evidence="1">
    <location>
        <begin position="38"/>
        <end position="59"/>
    </location>
</feature>
<organism evidence="2 3">
    <name type="scientific">Candidatus Mediterraneibacter caccavium</name>
    <dbReference type="NCBI Taxonomy" id="2838661"/>
    <lineage>
        <taxon>Bacteria</taxon>
        <taxon>Bacillati</taxon>
        <taxon>Bacillota</taxon>
        <taxon>Clostridia</taxon>
        <taxon>Lachnospirales</taxon>
        <taxon>Lachnospiraceae</taxon>
        <taxon>Mediterraneibacter</taxon>
    </lineage>
</organism>
<name>A0A9D2ASL6_9FIRM</name>
<keyword evidence="1" id="KW-0812">Transmembrane</keyword>
<feature type="transmembrane region" description="Helical" evidence="1">
    <location>
        <begin position="71"/>
        <end position="90"/>
    </location>
</feature>
<dbReference type="EMBL" id="DXFA01000012">
    <property type="protein sequence ID" value="HIX47546.1"/>
    <property type="molecule type" value="Genomic_DNA"/>
</dbReference>
<comment type="caution">
    <text evidence="2">The sequence shown here is derived from an EMBL/GenBank/DDBJ whole genome shotgun (WGS) entry which is preliminary data.</text>
</comment>
<protein>
    <submittedName>
        <fullName evidence="2">Uncharacterized protein</fullName>
    </submittedName>
</protein>
<accession>A0A9D2ASL6</accession>
<evidence type="ECO:0000256" key="1">
    <source>
        <dbReference type="SAM" id="Phobius"/>
    </source>
</evidence>
<keyword evidence="1" id="KW-0472">Membrane</keyword>
<proteinExistence type="predicted"/>
<reference evidence="2" key="2">
    <citation type="submission" date="2021-04" db="EMBL/GenBank/DDBJ databases">
        <authorList>
            <person name="Gilroy R."/>
        </authorList>
    </citation>
    <scope>NUCLEOTIDE SEQUENCE</scope>
    <source>
        <strain evidence="2">ChiSjej5B23-15282</strain>
    </source>
</reference>